<dbReference type="Pfam" id="PF00589">
    <property type="entry name" value="Phage_integrase"/>
    <property type="match status" value="1"/>
</dbReference>
<feature type="domain" description="Tyr recombinase" evidence="5">
    <location>
        <begin position="164"/>
        <end position="347"/>
    </location>
</feature>
<dbReference type="GO" id="GO:0009037">
    <property type="term" value="F:tyrosine-based site-specific recombinase activity"/>
    <property type="evidence" value="ECO:0007669"/>
    <property type="project" value="UniProtKB-UniRule"/>
</dbReference>
<evidence type="ECO:0000259" key="6">
    <source>
        <dbReference type="PROSITE" id="PS51900"/>
    </source>
</evidence>
<keyword evidence="2 4" id="KW-0238">DNA-binding</keyword>
<evidence type="ECO:0000256" key="3">
    <source>
        <dbReference type="ARBA" id="ARBA00023172"/>
    </source>
</evidence>
<dbReference type="InterPro" id="IPR050090">
    <property type="entry name" value="Tyrosine_recombinase_XerCD"/>
</dbReference>
<feature type="active site" evidence="4">
    <location>
        <position position="302"/>
    </location>
</feature>
<dbReference type="InterPro" id="IPR002104">
    <property type="entry name" value="Integrase_catalytic"/>
</dbReference>
<evidence type="ECO:0000256" key="4">
    <source>
        <dbReference type="HAMAP-Rule" id="MF_02054"/>
    </source>
</evidence>
<dbReference type="EMBL" id="AEPU01000016">
    <property type="protein sequence ID" value="EFU72120.1"/>
    <property type="molecule type" value="Genomic_DNA"/>
</dbReference>
<keyword evidence="4" id="KW-0132">Cell division</keyword>
<dbReference type="Proteomes" id="UP000005813">
    <property type="component" value="Unassembled WGS sequence"/>
</dbReference>
<dbReference type="HAMAP" id="MF_02054">
    <property type="entry name" value="Recomb_XerH"/>
    <property type="match status" value="1"/>
</dbReference>
<dbReference type="GO" id="GO:0005737">
    <property type="term" value="C:cytoplasm"/>
    <property type="evidence" value="ECO:0007669"/>
    <property type="project" value="UniProtKB-SubCell"/>
</dbReference>
<reference evidence="7 8" key="1">
    <citation type="submission" date="2010-12" db="EMBL/GenBank/DDBJ databases">
        <authorList>
            <person name="Muzny D."/>
            <person name="Qin X."/>
            <person name="Buhay C."/>
            <person name="Dugan-Rocha S."/>
            <person name="Ding Y."/>
            <person name="Chen G."/>
            <person name="Hawes A."/>
            <person name="Holder M."/>
            <person name="Jhangiani S."/>
            <person name="Johnson A."/>
            <person name="Khan Z."/>
            <person name="Li Z."/>
            <person name="Liu W."/>
            <person name="Liu X."/>
            <person name="Perez L."/>
            <person name="Shen H."/>
            <person name="Wang Q."/>
            <person name="Watt J."/>
            <person name="Xi L."/>
            <person name="Xin Y."/>
            <person name="Zhou J."/>
            <person name="Deng J."/>
            <person name="Jiang H."/>
            <person name="Liu Y."/>
            <person name="Qu J."/>
            <person name="Song X.-Z."/>
            <person name="Zhang L."/>
            <person name="Villasana D."/>
            <person name="Johnson A."/>
            <person name="Liu J."/>
            <person name="Liyanage D."/>
            <person name="Lorensuhewa L."/>
            <person name="Robinson T."/>
            <person name="Song A."/>
            <person name="Song B.-B."/>
            <person name="Dinh H."/>
            <person name="Thornton R."/>
            <person name="Coyle M."/>
            <person name="Francisco L."/>
            <person name="Jackson L."/>
            <person name="Javaid M."/>
            <person name="Korchina V."/>
            <person name="Kovar C."/>
            <person name="Mata R."/>
            <person name="Mathew T."/>
            <person name="Ngo R."/>
            <person name="Nguyen L."/>
            <person name="Nguyen N."/>
            <person name="Okwuonu G."/>
            <person name="Ongeri F."/>
            <person name="Pham C."/>
            <person name="Simmons D."/>
            <person name="Wilczek-Boney K."/>
            <person name="Hale W."/>
            <person name="Jakkamsetti A."/>
            <person name="Pham P."/>
            <person name="Ruth R."/>
            <person name="San Lucas F."/>
            <person name="Warren J."/>
            <person name="Zhang J."/>
            <person name="Zhao Z."/>
            <person name="Zhou C."/>
            <person name="Zhu D."/>
            <person name="Lee S."/>
            <person name="Bess C."/>
            <person name="Blankenburg K."/>
            <person name="Forbes L."/>
            <person name="Fu Q."/>
            <person name="Gubbala S."/>
            <person name="Hirani K."/>
            <person name="Jayaseelan J.C."/>
            <person name="Lara F."/>
            <person name="Munidasa M."/>
            <person name="Palculict T."/>
            <person name="Patil S."/>
            <person name="Pu L.-L."/>
            <person name="Saada N."/>
            <person name="Tang L."/>
            <person name="Weissenberger G."/>
            <person name="Zhu Y."/>
            <person name="Hemphill L."/>
            <person name="Shang Y."/>
            <person name="Youmans B."/>
            <person name="Ayvaz T."/>
            <person name="Ross M."/>
            <person name="Santibanez J."/>
            <person name="Aqrawi P."/>
            <person name="Gross S."/>
            <person name="Joshi V."/>
            <person name="Fowler G."/>
            <person name="Nazareth L."/>
            <person name="Reid J."/>
            <person name="Worley K."/>
            <person name="Petrosino J."/>
            <person name="Highlander S."/>
            <person name="Gibbs R."/>
        </authorList>
    </citation>
    <scope>NUCLEOTIDE SEQUENCE [LARGE SCALE GENOMIC DNA]</scope>
    <source>
        <strain evidence="7 8">JV21</strain>
    </source>
</reference>
<dbReference type="PANTHER" id="PTHR30349:SF64">
    <property type="entry name" value="PROPHAGE INTEGRASE INTD-RELATED"/>
    <property type="match status" value="1"/>
</dbReference>
<dbReference type="InterPro" id="IPR044068">
    <property type="entry name" value="CB"/>
</dbReference>
<dbReference type="AlphaFoldDB" id="A0A828QYK0"/>
<comment type="caution">
    <text evidence="7">The sequence shown here is derived from an EMBL/GenBank/DDBJ whole genome shotgun (WGS) entry which is preliminary data.</text>
</comment>
<comment type="function">
    <text evidence="4">Site-specific tyrosine recombinase, which acts by catalyzing the cutting and rejoining of the recombining DNA molecules.</text>
</comment>
<feature type="active site" evidence="4">
    <location>
        <position position="232"/>
    </location>
</feature>
<protein>
    <recommendedName>
        <fullName evidence="4">Tyrosine recombinase XerH</fullName>
    </recommendedName>
</protein>
<evidence type="ECO:0000256" key="1">
    <source>
        <dbReference type="ARBA" id="ARBA00022908"/>
    </source>
</evidence>
<dbReference type="PANTHER" id="PTHR30349">
    <property type="entry name" value="PHAGE INTEGRASE-RELATED"/>
    <property type="match status" value="1"/>
</dbReference>
<evidence type="ECO:0000259" key="5">
    <source>
        <dbReference type="PROSITE" id="PS51898"/>
    </source>
</evidence>
<name>A0A828QYK0_CAMUP</name>
<keyword evidence="4" id="KW-0131">Cell cycle</keyword>
<dbReference type="GO" id="GO:0051301">
    <property type="term" value="P:cell division"/>
    <property type="evidence" value="ECO:0007669"/>
    <property type="project" value="UniProtKB-KW"/>
</dbReference>
<feature type="active site" evidence="4">
    <location>
        <position position="206"/>
    </location>
</feature>
<dbReference type="Gene3D" id="1.10.443.10">
    <property type="entry name" value="Intergrase catalytic core"/>
    <property type="match status" value="1"/>
</dbReference>
<evidence type="ECO:0000313" key="7">
    <source>
        <dbReference type="EMBL" id="EFU72120.1"/>
    </source>
</evidence>
<dbReference type="SUPFAM" id="SSF56349">
    <property type="entry name" value="DNA breaking-rejoining enzymes"/>
    <property type="match status" value="1"/>
</dbReference>
<proteinExistence type="inferred from homology"/>
<feature type="active site" evidence="4">
    <location>
        <position position="299"/>
    </location>
</feature>
<dbReference type="InterPro" id="IPR041308">
    <property type="entry name" value="Xer_N"/>
</dbReference>
<sequence>MMKYPLDCEENFEKSFLFWLAKFVKYKLSSLSNKELKNPAILAEVNYALTQTPKHIDALDALVKKARNAGLTGVSTYFNPLKKLFDYLTFYKLHSLKQIDEALIVEILASITGALSDASKKNYRIAVMNFFDFLNRQNEEDSKAHIFDINLKNWAGVSGARGIKLPEFMSEDELKKFLEAVDNADFKANTIRNKLIIKIIIFTGIRVSEALHIKLKDISEEDGLYHIRIHAKGNKYRLVMIKKELISTLLDNVKINYLSQDSLLFVNKKGTPLTQAYVSRIVEQILFKAGIRKQKNGAHMLRHTFATLLYKKQKDLVLVQEALGHASLNTSRIYTHFDSEKLKLAAKVAEELSKK</sequence>
<dbReference type="InterPro" id="IPR011010">
    <property type="entry name" value="DNA_brk_join_enz"/>
</dbReference>
<feature type="active site" description="O-(3'-phospho-DNA)-tyrosine intermediate" evidence="4">
    <location>
        <position position="334"/>
    </location>
</feature>
<organism evidence="7 8">
    <name type="scientific">Campylobacter upsaliensis JV21</name>
    <dbReference type="NCBI Taxonomy" id="888826"/>
    <lineage>
        <taxon>Bacteria</taxon>
        <taxon>Pseudomonadati</taxon>
        <taxon>Campylobacterota</taxon>
        <taxon>Epsilonproteobacteria</taxon>
        <taxon>Campylobacterales</taxon>
        <taxon>Campylobacteraceae</taxon>
        <taxon>Campylobacter</taxon>
    </lineage>
</organism>
<keyword evidence="3 4" id="KW-0233">DNA recombination</keyword>
<dbReference type="PROSITE" id="PS51900">
    <property type="entry name" value="CB"/>
    <property type="match status" value="1"/>
</dbReference>
<comment type="similarity">
    <text evidence="4">Belongs to the 'phage' integrase family. XerH subfamily.</text>
</comment>
<accession>A0A828QYK0</accession>
<evidence type="ECO:0000256" key="2">
    <source>
        <dbReference type="ARBA" id="ARBA00023125"/>
    </source>
</evidence>
<keyword evidence="1 4" id="KW-0229">DNA integration</keyword>
<dbReference type="Pfam" id="PF18644">
    <property type="entry name" value="Phage_int_SAM_6"/>
    <property type="match status" value="1"/>
</dbReference>
<dbReference type="InterPro" id="IPR033683">
    <property type="entry name" value="XerH"/>
</dbReference>
<dbReference type="PROSITE" id="PS51898">
    <property type="entry name" value="TYR_RECOMBINASE"/>
    <property type="match status" value="1"/>
</dbReference>
<feature type="domain" description="Core-binding (CB)" evidence="6">
    <location>
        <begin position="50"/>
        <end position="135"/>
    </location>
</feature>
<dbReference type="InterPro" id="IPR013762">
    <property type="entry name" value="Integrase-like_cat_sf"/>
</dbReference>
<comment type="subcellular location">
    <subcellularLocation>
        <location evidence="4">Cytoplasm</location>
    </subcellularLocation>
</comment>
<feature type="active site" evidence="4">
    <location>
        <position position="325"/>
    </location>
</feature>
<evidence type="ECO:0000313" key="8">
    <source>
        <dbReference type="Proteomes" id="UP000005813"/>
    </source>
</evidence>
<dbReference type="GO" id="GO:0006310">
    <property type="term" value="P:DNA recombination"/>
    <property type="evidence" value="ECO:0007669"/>
    <property type="project" value="UniProtKB-UniRule"/>
</dbReference>
<keyword evidence="4" id="KW-0963">Cytoplasm</keyword>
<dbReference type="GO" id="GO:0003677">
    <property type="term" value="F:DNA binding"/>
    <property type="evidence" value="ECO:0007669"/>
    <property type="project" value="UniProtKB-UniRule"/>
</dbReference>
<gene>
    <name evidence="4" type="primary">xerH</name>
    <name evidence="7" type="ORF">HMPREF9400_0709</name>
</gene>